<protein>
    <submittedName>
        <fullName evidence="5">Trans-resveratrol di-o-methyltransferase</fullName>
    </submittedName>
</protein>
<dbReference type="InterPro" id="IPR029063">
    <property type="entry name" value="SAM-dependent_MTases_sf"/>
</dbReference>
<feature type="non-terminal residue" evidence="5">
    <location>
        <position position="1"/>
    </location>
</feature>
<dbReference type="SMR" id="A0A1J6K4L0"/>
<dbReference type="GO" id="GO:0032259">
    <property type="term" value="P:methylation"/>
    <property type="evidence" value="ECO:0007669"/>
    <property type="project" value="UniProtKB-KW"/>
</dbReference>
<dbReference type="Gramene" id="OIT24278">
    <property type="protein sequence ID" value="OIT24278"/>
    <property type="gene ID" value="A4A49_57019"/>
</dbReference>
<keyword evidence="6" id="KW-1185">Reference proteome</keyword>
<dbReference type="AlphaFoldDB" id="A0A1J6K4L0"/>
<name>A0A1J6K4L0_NICAT</name>
<keyword evidence="2" id="KW-0808">Transferase</keyword>
<evidence type="ECO:0000256" key="3">
    <source>
        <dbReference type="ARBA" id="ARBA00022691"/>
    </source>
</evidence>
<dbReference type="OMA" id="FIFHDWG"/>
<dbReference type="PROSITE" id="PS51683">
    <property type="entry name" value="SAM_OMT_II"/>
    <property type="match status" value="1"/>
</dbReference>
<dbReference type="STRING" id="49451.A0A1J6K4L0"/>
<accession>A0A1J6K4L0</accession>
<dbReference type="SUPFAM" id="SSF53335">
    <property type="entry name" value="S-adenosyl-L-methionine-dependent methyltransferases"/>
    <property type="match status" value="1"/>
</dbReference>
<evidence type="ECO:0000256" key="1">
    <source>
        <dbReference type="ARBA" id="ARBA00022603"/>
    </source>
</evidence>
<dbReference type="InterPro" id="IPR001077">
    <property type="entry name" value="COMT_C"/>
</dbReference>
<evidence type="ECO:0000259" key="4">
    <source>
        <dbReference type="Pfam" id="PF00891"/>
    </source>
</evidence>
<sequence>FILHGWSDEDCMKTLKKCKEAIPCMEKGGKVIIIDMVMEDLKLISDKEFVRAQHNMDLLMMLLCAAKERTKKEWEKLFTESGFTQYKITPSLGSRSLIEIYP</sequence>
<reference evidence="5" key="1">
    <citation type="submission" date="2016-11" db="EMBL/GenBank/DDBJ databases">
        <title>The genome of Nicotiana attenuata.</title>
        <authorList>
            <person name="Xu S."/>
            <person name="Brockmoeller T."/>
            <person name="Gaquerel E."/>
            <person name="Navarro A."/>
            <person name="Kuhl H."/>
            <person name="Gase K."/>
            <person name="Ling Z."/>
            <person name="Zhou W."/>
            <person name="Kreitzer C."/>
            <person name="Stanke M."/>
            <person name="Tang H."/>
            <person name="Lyons E."/>
            <person name="Pandey P."/>
            <person name="Pandey S.P."/>
            <person name="Timmermann B."/>
            <person name="Baldwin I.T."/>
        </authorList>
    </citation>
    <scope>NUCLEOTIDE SEQUENCE [LARGE SCALE GENOMIC DNA]</scope>
    <source>
        <strain evidence="5">UT</strain>
    </source>
</reference>
<proteinExistence type="predicted"/>
<dbReference type="PANTHER" id="PTHR11746">
    <property type="entry name" value="O-METHYLTRANSFERASE"/>
    <property type="match status" value="1"/>
</dbReference>
<keyword evidence="3" id="KW-0949">S-adenosyl-L-methionine</keyword>
<dbReference type="Proteomes" id="UP000187609">
    <property type="component" value="Unassembled WGS sequence"/>
</dbReference>
<evidence type="ECO:0000256" key="2">
    <source>
        <dbReference type="ARBA" id="ARBA00022679"/>
    </source>
</evidence>
<dbReference type="EMBL" id="MJEQ01003187">
    <property type="protein sequence ID" value="OIT24278.1"/>
    <property type="molecule type" value="Genomic_DNA"/>
</dbReference>
<dbReference type="Gene3D" id="3.40.50.150">
    <property type="entry name" value="Vaccinia Virus protein VP39"/>
    <property type="match status" value="1"/>
</dbReference>
<evidence type="ECO:0000313" key="6">
    <source>
        <dbReference type="Proteomes" id="UP000187609"/>
    </source>
</evidence>
<feature type="domain" description="O-methyltransferase C-terminal" evidence="4">
    <location>
        <begin position="2"/>
        <end position="83"/>
    </location>
</feature>
<dbReference type="InterPro" id="IPR016461">
    <property type="entry name" value="COMT-like"/>
</dbReference>
<dbReference type="Pfam" id="PF00891">
    <property type="entry name" value="Methyltransf_2"/>
    <property type="match status" value="1"/>
</dbReference>
<dbReference type="GO" id="GO:0008171">
    <property type="term" value="F:O-methyltransferase activity"/>
    <property type="evidence" value="ECO:0007669"/>
    <property type="project" value="InterPro"/>
</dbReference>
<comment type="caution">
    <text evidence="5">The sequence shown here is derived from an EMBL/GenBank/DDBJ whole genome shotgun (WGS) entry which is preliminary data.</text>
</comment>
<organism evidence="5 6">
    <name type="scientific">Nicotiana attenuata</name>
    <name type="common">Coyote tobacco</name>
    <dbReference type="NCBI Taxonomy" id="49451"/>
    <lineage>
        <taxon>Eukaryota</taxon>
        <taxon>Viridiplantae</taxon>
        <taxon>Streptophyta</taxon>
        <taxon>Embryophyta</taxon>
        <taxon>Tracheophyta</taxon>
        <taxon>Spermatophyta</taxon>
        <taxon>Magnoliopsida</taxon>
        <taxon>eudicotyledons</taxon>
        <taxon>Gunneridae</taxon>
        <taxon>Pentapetalae</taxon>
        <taxon>asterids</taxon>
        <taxon>lamiids</taxon>
        <taxon>Solanales</taxon>
        <taxon>Solanaceae</taxon>
        <taxon>Nicotianoideae</taxon>
        <taxon>Nicotianeae</taxon>
        <taxon>Nicotiana</taxon>
    </lineage>
</organism>
<keyword evidence="1" id="KW-0489">Methyltransferase</keyword>
<gene>
    <name evidence="5" type="primary">ROMT_9</name>
    <name evidence="5" type="ORF">A4A49_57019</name>
</gene>
<evidence type="ECO:0000313" key="5">
    <source>
        <dbReference type="EMBL" id="OIT24278.1"/>
    </source>
</evidence>